<evidence type="ECO:0000313" key="4">
    <source>
        <dbReference type="Proteomes" id="UP000613768"/>
    </source>
</evidence>
<keyword evidence="4" id="KW-1185">Reference proteome</keyword>
<comment type="caution">
    <text evidence="3">The sequence shown here is derived from an EMBL/GenBank/DDBJ whole genome shotgun (WGS) entry which is preliminary data.</text>
</comment>
<dbReference type="Proteomes" id="UP000613768">
    <property type="component" value="Unassembled WGS sequence"/>
</dbReference>
<feature type="region of interest" description="Disordered" evidence="1">
    <location>
        <begin position="74"/>
        <end position="96"/>
    </location>
</feature>
<name>A0AAW3ZQF6_9GAMM</name>
<sequence>MPWIMFALAVGCFAVAINTQSMGLALLCLLAALGLMLSGALAIISARIQRSSHDGGAQLNPALERHRLKQTMAKPDAEPAAVAAPAALTDVSDVER</sequence>
<dbReference type="RefSeq" id="WP_192031384.1">
    <property type="nucleotide sequence ID" value="NZ_JACYTR010000074.1"/>
</dbReference>
<gene>
    <name evidence="3" type="ORF">IFO71_19625</name>
</gene>
<keyword evidence="2" id="KW-1133">Transmembrane helix</keyword>
<protein>
    <submittedName>
        <fullName evidence="3">Uncharacterized protein</fullName>
    </submittedName>
</protein>
<feature type="compositionally biased region" description="Low complexity" evidence="1">
    <location>
        <begin position="78"/>
        <end position="87"/>
    </location>
</feature>
<reference evidence="3 4" key="1">
    <citation type="submission" date="2020-09" db="EMBL/GenBank/DDBJ databases">
        <title>Pseudoxanthomonas sp. CAU 1598 isolated from sand of Yaerae Beach.</title>
        <authorList>
            <person name="Kim W."/>
        </authorList>
    </citation>
    <scope>NUCLEOTIDE SEQUENCE [LARGE SCALE GENOMIC DNA]</scope>
    <source>
        <strain evidence="3 4">CAU 1598</strain>
    </source>
</reference>
<evidence type="ECO:0000256" key="1">
    <source>
        <dbReference type="SAM" id="MobiDB-lite"/>
    </source>
</evidence>
<proteinExistence type="predicted"/>
<organism evidence="3 4">
    <name type="scientific">Pseudomarimonas arenosa</name>
    <dbReference type="NCBI Taxonomy" id="2774145"/>
    <lineage>
        <taxon>Bacteria</taxon>
        <taxon>Pseudomonadati</taxon>
        <taxon>Pseudomonadota</taxon>
        <taxon>Gammaproteobacteria</taxon>
        <taxon>Lysobacterales</taxon>
        <taxon>Lysobacteraceae</taxon>
        <taxon>Pseudomarimonas</taxon>
    </lineage>
</organism>
<evidence type="ECO:0000313" key="3">
    <source>
        <dbReference type="EMBL" id="MBD8527963.1"/>
    </source>
</evidence>
<dbReference type="EMBL" id="JACYTR010000074">
    <property type="protein sequence ID" value="MBD8527963.1"/>
    <property type="molecule type" value="Genomic_DNA"/>
</dbReference>
<accession>A0AAW3ZQF6</accession>
<keyword evidence="2" id="KW-0472">Membrane</keyword>
<evidence type="ECO:0000256" key="2">
    <source>
        <dbReference type="SAM" id="Phobius"/>
    </source>
</evidence>
<keyword evidence="2" id="KW-0812">Transmembrane</keyword>
<dbReference type="AlphaFoldDB" id="A0AAW3ZQF6"/>
<feature type="transmembrane region" description="Helical" evidence="2">
    <location>
        <begin position="24"/>
        <end position="44"/>
    </location>
</feature>